<dbReference type="HAMAP" id="MF_03022">
    <property type="entry name" value="Katanin_p80_B1"/>
    <property type="match status" value="1"/>
</dbReference>
<comment type="subcellular location">
    <subcellularLocation>
        <location evidence="1 7">Cytoplasm</location>
        <location evidence="1 7">Cytoskeleton</location>
    </subcellularLocation>
</comment>
<dbReference type="InterPro" id="IPR019775">
    <property type="entry name" value="WD40_repeat_CS"/>
</dbReference>
<dbReference type="GO" id="GO:0005737">
    <property type="term" value="C:cytoplasm"/>
    <property type="evidence" value="ECO:0007669"/>
    <property type="project" value="UniProtKB-UniRule"/>
</dbReference>
<dbReference type="PROSITE" id="PS50294">
    <property type="entry name" value="WD_REPEATS_REGION"/>
    <property type="match status" value="5"/>
</dbReference>
<dbReference type="PROSITE" id="PS50082">
    <property type="entry name" value="WD_REPEATS_2"/>
    <property type="match status" value="5"/>
</dbReference>
<evidence type="ECO:0000313" key="11">
    <source>
        <dbReference type="EMBL" id="KOO21305.1"/>
    </source>
</evidence>
<dbReference type="GO" id="GO:0005874">
    <property type="term" value="C:microtubule"/>
    <property type="evidence" value="ECO:0007669"/>
    <property type="project" value="UniProtKB-KW"/>
</dbReference>
<dbReference type="PANTHER" id="PTHR19845">
    <property type="entry name" value="KATANIN P80 SUBUNIT"/>
    <property type="match status" value="1"/>
</dbReference>
<keyword evidence="2 7" id="KW-0963">Cytoplasm</keyword>
<evidence type="ECO:0000256" key="3">
    <source>
        <dbReference type="ARBA" id="ARBA00022574"/>
    </source>
</evidence>
<feature type="compositionally biased region" description="Polar residues" evidence="9">
    <location>
        <begin position="429"/>
        <end position="440"/>
    </location>
</feature>
<feature type="compositionally biased region" description="Low complexity" evidence="9">
    <location>
        <begin position="410"/>
        <end position="428"/>
    </location>
</feature>
<dbReference type="InterPro" id="IPR028021">
    <property type="entry name" value="Katanin_C-terminal"/>
</dbReference>
<dbReference type="GO" id="GO:0008352">
    <property type="term" value="C:katanin complex"/>
    <property type="evidence" value="ECO:0007669"/>
    <property type="project" value="InterPro"/>
</dbReference>
<feature type="compositionally biased region" description="Low complexity" evidence="9">
    <location>
        <begin position="311"/>
        <end position="331"/>
    </location>
</feature>
<dbReference type="GO" id="GO:0007019">
    <property type="term" value="P:microtubule depolymerization"/>
    <property type="evidence" value="ECO:0007669"/>
    <property type="project" value="TreeGrafter"/>
</dbReference>
<dbReference type="SUPFAM" id="SSF50978">
    <property type="entry name" value="WD40 repeat-like"/>
    <property type="match status" value="1"/>
</dbReference>
<dbReference type="InterPro" id="IPR026962">
    <property type="entry name" value="KTNB1"/>
</dbReference>
<evidence type="ECO:0000256" key="2">
    <source>
        <dbReference type="ARBA" id="ARBA00022490"/>
    </source>
</evidence>
<dbReference type="Gene3D" id="2.130.10.10">
    <property type="entry name" value="YVTN repeat-like/Quinoprotein amine dehydrogenase"/>
    <property type="match status" value="2"/>
</dbReference>
<dbReference type="InterPro" id="IPR015943">
    <property type="entry name" value="WD40/YVTN_repeat-like_dom_sf"/>
</dbReference>
<dbReference type="PRINTS" id="PR00320">
    <property type="entry name" value="GPROTEINBRPT"/>
</dbReference>
<feature type="repeat" description="WD" evidence="8">
    <location>
        <begin position="177"/>
        <end position="212"/>
    </location>
</feature>
<evidence type="ECO:0000313" key="12">
    <source>
        <dbReference type="Proteomes" id="UP000037460"/>
    </source>
</evidence>
<keyword evidence="3 8" id="KW-0853">WD repeat</keyword>
<keyword evidence="6 7" id="KW-0206">Cytoskeleton</keyword>
<feature type="region of interest" description="Disordered" evidence="9">
    <location>
        <begin position="386"/>
        <end position="475"/>
    </location>
</feature>
<dbReference type="OrthoDB" id="538223at2759"/>
<evidence type="ECO:0000256" key="8">
    <source>
        <dbReference type="PROSITE-ProRule" id="PRU00221"/>
    </source>
</evidence>
<feature type="compositionally biased region" description="Low complexity" evidence="9">
    <location>
        <begin position="386"/>
        <end position="400"/>
    </location>
</feature>
<dbReference type="GO" id="GO:0008017">
    <property type="term" value="F:microtubule binding"/>
    <property type="evidence" value="ECO:0007669"/>
    <property type="project" value="UniProtKB-UniRule"/>
</dbReference>
<comment type="similarity">
    <text evidence="7">Belongs to the WD repeat KATNB1 family.</text>
</comment>
<sequence length="667" mass="71959">MAAKLQEFVAHGSAVNCLQFGRKSGAVMVTGGEDKKVNVWAIGRPNAILSLTGHTSSVECVTFDSNESTVIAGSAGGTLKLWDLEQAKVARTLTGHRSNCISVQWHPYGEFFASGSVDTNLKIWDIRRKSCIQTYKGHTRGVRQIAFSPDGRWVVSGGDDGVVKLWDLTAGRLVHEFAPHSAPISGLAMHPTEFLMASASVDRTLRLWDLESFEQVCCMPPDSGQIRRVMFSEDGSALLSGAEESLRVWGWEPVRCYEQTDVRWSRLADLCTSPGQQKLLAGSVREAIVSVWNIDLTAIQPFASATHPAEQRQPPVRSPRPAAASPMGGRRVQSDATPPPAQRTAQTQRLDAPEPAATPAQKRDASRGMGNPDEAVRQQIAQCRAQLAQRRASQGQGATAPSHLSHCPTSCASASIAEAPPPEAFSASGNHASVGTSMTDTLDGRAPAVNPDGLLTAPPPSKPQHRAPAEAKRGADMCGDDHDILRLLTHGNERQEACLHSRLDALRTLHTFWQAGQVKQQMLQRLQQLEDPSVTYDVVAAGIIKGASIDLECVLVLLPLLMSLLDSTYEDVVLTAMRAVSHLSLSFGPLIKNTRGVAQDMLGGEYRLSGMSEPVDLNAEARRQRCQAAYEHFSGLIPRLKRIAPARGSLGSTAKDLLATLSAQLDL</sequence>
<feature type="repeat" description="WD" evidence="8">
    <location>
        <begin position="93"/>
        <end position="134"/>
    </location>
</feature>
<dbReference type="InterPro" id="IPR020472">
    <property type="entry name" value="WD40_PAC1"/>
</dbReference>
<dbReference type="CDD" id="cd00200">
    <property type="entry name" value="WD40"/>
    <property type="match status" value="1"/>
</dbReference>
<evidence type="ECO:0000259" key="10">
    <source>
        <dbReference type="Pfam" id="PF13925"/>
    </source>
</evidence>
<dbReference type="Proteomes" id="UP000037460">
    <property type="component" value="Unassembled WGS sequence"/>
</dbReference>
<dbReference type="PROSITE" id="PS00678">
    <property type="entry name" value="WD_REPEATS_1"/>
    <property type="match status" value="2"/>
</dbReference>
<feature type="region of interest" description="Disordered" evidence="9">
    <location>
        <begin position="305"/>
        <end position="373"/>
    </location>
</feature>
<dbReference type="PANTHER" id="PTHR19845:SF0">
    <property type="entry name" value="KATANIN P80 WD40 REPEAT-CONTAINING SUBUNIT B1"/>
    <property type="match status" value="1"/>
</dbReference>
<feature type="domain" description="Katanin p80 subunit C-terminal" evidence="10">
    <location>
        <begin position="498"/>
        <end position="659"/>
    </location>
</feature>
<comment type="function">
    <text evidence="7">May participate in a complex which severs microtubules in an ATP-dependent manner. Microtubule severing may promote rapid reorganization of cellular microtubule arrays.</text>
</comment>
<feature type="repeat" description="WD" evidence="8">
    <location>
        <begin position="8"/>
        <end position="50"/>
    </location>
</feature>
<gene>
    <name evidence="11" type="ORF">Ctob_000140</name>
</gene>
<feature type="repeat" description="WD" evidence="8">
    <location>
        <begin position="135"/>
        <end position="176"/>
    </location>
</feature>
<dbReference type="Pfam" id="PF25168">
    <property type="entry name" value="Beta-prop_WDR36-Utp21_2nd"/>
    <property type="match status" value="1"/>
</dbReference>
<evidence type="ECO:0000256" key="4">
    <source>
        <dbReference type="ARBA" id="ARBA00022701"/>
    </source>
</evidence>
<dbReference type="InterPro" id="IPR001680">
    <property type="entry name" value="WD40_rpt"/>
</dbReference>
<keyword evidence="5" id="KW-0677">Repeat</keyword>
<reference evidence="12" key="1">
    <citation type="journal article" date="2015" name="PLoS Genet.">
        <title>Genome Sequence and Transcriptome Analyses of Chrysochromulina tobin: Metabolic Tools for Enhanced Algal Fitness in the Prominent Order Prymnesiales (Haptophyceae).</title>
        <authorList>
            <person name="Hovde B.T."/>
            <person name="Deodato C.R."/>
            <person name="Hunsperger H.M."/>
            <person name="Ryken S.A."/>
            <person name="Yost W."/>
            <person name="Jha R.K."/>
            <person name="Patterson J."/>
            <person name="Monnat R.J. Jr."/>
            <person name="Barlow S.B."/>
            <person name="Starkenburg S.R."/>
            <person name="Cattolico R.A."/>
        </authorList>
    </citation>
    <scope>NUCLEOTIDE SEQUENCE</scope>
    <source>
        <strain evidence="12">CCMP291</strain>
    </source>
</reference>
<feature type="repeat" description="WD" evidence="8">
    <location>
        <begin position="51"/>
        <end position="92"/>
    </location>
</feature>
<accession>A0A0M0J496</accession>
<organism evidence="11 12">
    <name type="scientific">Chrysochromulina tobinii</name>
    <dbReference type="NCBI Taxonomy" id="1460289"/>
    <lineage>
        <taxon>Eukaryota</taxon>
        <taxon>Haptista</taxon>
        <taxon>Haptophyta</taxon>
        <taxon>Prymnesiophyceae</taxon>
        <taxon>Prymnesiales</taxon>
        <taxon>Chrysochromulinaceae</taxon>
        <taxon>Chrysochromulina</taxon>
    </lineage>
</organism>
<name>A0A0M0J496_9EUKA</name>
<dbReference type="Pfam" id="PF13925">
    <property type="entry name" value="Katanin_con80"/>
    <property type="match status" value="1"/>
</dbReference>
<comment type="caution">
    <text evidence="11">The sequence shown here is derived from an EMBL/GenBank/DDBJ whole genome shotgun (WGS) entry which is preliminary data.</text>
</comment>
<dbReference type="AlphaFoldDB" id="A0A0M0J496"/>
<dbReference type="GO" id="GO:0051013">
    <property type="term" value="P:microtubule severing"/>
    <property type="evidence" value="ECO:0007669"/>
    <property type="project" value="UniProtKB-UniRule"/>
</dbReference>
<dbReference type="InterPro" id="IPR036322">
    <property type="entry name" value="WD40_repeat_dom_sf"/>
</dbReference>
<dbReference type="SMART" id="SM00320">
    <property type="entry name" value="WD40"/>
    <property type="match status" value="6"/>
</dbReference>
<evidence type="ECO:0000256" key="7">
    <source>
        <dbReference type="HAMAP-Rule" id="MF_03022"/>
    </source>
</evidence>
<evidence type="ECO:0000256" key="9">
    <source>
        <dbReference type="SAM" id="MobiDB-lite"/>
    </source>
</evidence>
<dbReference type="FunFam" id="2.130.10.10:FF:000462">
    <property type="entry name" value="Katanin p80 WD40 repeat-containing subunit B1"/>
    <property type="match status" value="1"/>
</dbReference>
<evidence type="ECO:0000256" key="6">
    <source>
        <dbReference type="ARBA" id="ARBA00023212"/>
    </source>
</evidence>
<protein>
    <recommendedName>
        <fullName evidence="7">Katanin p80 WD40 repeat-containing subunit B1 homolog</fullName>
    </recommendedName>
</protein>
<keyword evidence="12" id="KW-1185">Reference proteome</keyword>
<keyword evidence="4 7" id="KW-0493">Microtubule</keyword>
<evidence type="ECO:0000256" key="1">
    <source>
        <dbReference type="ARBA" id="ARBA00004245"/>
    </source>
</evidence>
<evidence type="ECO:0000256" key="5">
    <source>
        <dbReference type="ARBA" id="ARBA00022737"/>
    </source>
</evidence>
<proteinExistence type="inferred from homology"/>
<dbReference type="EMBL" id="JWZX01003373">
    <property type="protein sequence ID" value="KOO21305.1"/>
    <property type="molecule type" value="Genomic_DNA"/>
</dbReference>